<proteinExistence type="predicted"/>
<feature type="region of interest" description="Disordered" evidence="2">
    <location>
        <begin position="301"/>
        <end position="327"/>
    </location>
</feature>
<name>A0A077ZQ30_STYLE</name>
<organism evidence="3 4">
    <name type="scientific">Stylonychia lemnae</name>
    <name type="common">Ciliate</name>
    <dbReference type="NCBI Taxonomy" id="5949"/>
    <lineage>
        <taxon>Eukaryota</taxon>
        <taxon>Sar</taxon>
        <taxon>Alveolata</taxon>
        <taxon>Ciliophora</taxon>
        <taxon>Intramacronucleata</taxon>
        <taxon>Spirotrichea</taxon>
        <taxon>Stichotrichia</taxon>
        <taxon>Sporadotrichida</taxon>
        <taxon>Oxytrichidae</taxon>
        <taxon>Stylonychinae</taxon>
        <taxon>Stylonychia</taxon>
    </lineage>
</organism>
<evidence type="ECO:0000256" key="1">
    <source>
        <dbReference type="SAM" id="Coils"/>
    </source>
</evidence>
<protein>
    <submittedName>
        <fullName evidence="3">Uncharacterized protein</fullName>
    </submittedName>
</protein>
<keyword evidence="4" id="KW-1185">Reference proteome</keyword>
<keyword evidence="1" id="KW-0175">Coiled coil</keyword>
<feature type="compositionally biased region" description="Basic and acidic residues" evidence="2">
    <location>
        <begin position="501"/>
        <end position="514"/>
    </location>
</feature>
<accession>A0A077ZQ30</accession>
<dbReference type="EMBL" id="CCKQ01000495">
    <property type="protein sequence ID" value="CDW71569.1"/>
    <property type="molecule type" value="Genomic_DNA"/>
</dbReference>
<evidence type="ECO:0000256" key="2">
    <source>
        <dbReference type="SAM" id="MobiDB-lite"/>
    </source>
</evidence>
<feature type="compositionally biased region" description="Acidic residues" evidence="2">
    <location>
        <begin position="595"/>
        <end position="605"/>
    </location>
</feature>
<reference evidence="3 4" key="1">
    <citation type="submission" date="2014-06" db="EMBL/GenBank/DDBJ databases">
        <authorList>
            <person name="Swart Estienne"/>
        </authorList>
    </citation>
    <scope>NUCLEOTIDE SEQUENCE [LARGE SCALE GENOMIC DNA]</scope>
    <source>
        <strain evidence="3 4">130c</strain>
    </source>
</reference>
<feature type="compositionally biased region" description="Polar residues" evidence="2">
    <location>
        <begin position="316"/>
        <end position="326"/>
    </location>
</feature>
<feature type="compositionally biased region" description="Basic and acidic residues" evidence="2">
    <location>
        <begin position="476"/>
        <end position="490"/>
    </location>
</feature>
<feature type="region of interest" description="Disordered" evidence="2">
    <location>
        <begin position="469"/>
        <end position="568"/>
    </location>
</feature>
<gene>
    <name evidence="3" type="primary">Contig13748.g14670</name>
    <name evidence="3" type="ORF">STYLEM_516</name>
</gene>
<feature type="region of interest" description="Disordered" evidence="2">
    <location>
        <begin position="143"/>
        <end position="176"/>
    </location>
</feature>
<feature type="compositionally biased region" description="Basic and acidic residues" evidence="2">
    <location>
        <begin position="606"/>
        <end position="620"/>
    </location>
</feature>
<feature type="compositionally biased region" description="Polar residues" evidence="2">
    <location>
        <begin position="370"/>
        <end position="389"/>
    </location>
</feature>
<sequence length="1086" mass="125098">MEANNFSIDETSLLHNSNHDSNGNIFYSNHQSNTQQSLFDDGVTNVPVQIEDIQLEKKGRFQLKRPATKKNSSQEMGALVEQEKNNVLSQSADVYTQNNDIFIKKEAQSQQISSQNTSKSGTQQQLSDQMMIDAVVQPPRLSLGLRSSNNASNGRIQEVSSTHSKGKSSNNQNSKFIIHSGENSSTIKNNSISQVNFNQTIIQIQAEILSDIDGGVITLQAANDGDQRAMEIINNGLSQLQNAVEVKGRFRVQEAQLNGFLLNGPYEEIKSQALLNNQNQAQNGNKISNSHDQLEIVKQTRRMDQSPMGRLDQDYRNYQTQQNQRETQSRFEILSLNFNSLQKQHQETIDEMSIARSNSKKSNHVPESPQPRSGTLDNPNLNDTPTSNKQSHRELFLLQSSPKSQTGFIQGLRNKLDDTFDKNFCDIGAEGISNNSKSHNYDMNAYRTNRLNSEASQADCEDNYPNASRLIKKHKDAQNKSRDTSDKDNDNENGDSDEEEKQNFDQQKEEHVEYTVDDNNNIDNMYQNGQNDNTFNALQDSGLNKTTKSNDPGNEADVQSEANENENAYEQDQTLDHLNFQRDITYNQEVRLNEESEQEQIMEESDNQKSNKKEHKHLDDDNYSSEFRSDKSQQDIESPNEDCWDSVHNFNIDQNLRSNINNQHNNNNINSGIMSDQAHILFAKQATNANQQNNYELLQFNDNQKNDVLNNSQNYSSQKLEWNYVTIQDQFSNDKIEQYEDYQQKQTELLSQSKSQVMLNKLGIISLMNLQVFKDWQQFFNLMKLRVTLSTLLLTSSNSILQLYYTYKKFAIGQKENFFRLKSENQHKQKDVYSTIVANTQDTNKKSSISNNPKQFLIKKIEKIEENNIISVVNTKKLDLMQETKNVGQSRVNDIYLDIIQNQNQQKKSQKQLESFKNDQKNLNSQLQHEAEVTEQEDEEEEEDENEEIEWLLAKFIKIIKNRNSKHNKKRKSDVTQQRGEKQSSLKKLIKLIQEIDDSDQNGKIDINDSTDHKNVRILQYSLQFLIEGVQRKEVQEENLIKWYEHEWLFKAEDGLRGTKRRAIISYKSLVVLNIIASSPAKRPNN</sequence>
<feature type="coiled-coil region" evidence="1">
    <location>
        <begin position="906"/>
        <end position="944"/>
    </location>
</feature>
<evidence type="ECO:0000313" key="4">
    <source>
        <dbReference type="Proteomes" id="UP000039865"/>
    </source>
</evidence>
<dbReference type="InParanoid" id="A0A077ZQ30"/>
<dbReference type="AlphaFoldDB" id="A0A077ZQ30"/>
<feature type="compositionally biased region" description="Acidic residues" evidence="2">
    <location>
        <begin position="491"/>
        <end position="500"/>
    </location>
</feature>
<feature type="region of interest" description="Disordered" evidence="2">
    <location>
        <begin position="356"/>
        <end position="391"/>
    </location>
</feature>
<feature type="region of interest" description="Disordered" evidence="2">
    <location>
        <begin position="107"/>
        <end position="126"/>
    </location>
</feature>
<feature type="compositionally biased region" description="Polar residues" evidence="2">
    <location>
        <begin position="108"/>
        <end position="126"/>
    </location>
</feature>
<feature type="region of interest" description="Disordered" evidence="2">
    <location>
        <begin position="594"/>
        <end position="642"/>
    </location>
</feature>
<feature type="compositionally biased region" description="Polar residues" evidence="2">
    <location>
        <begin position="145"/>
        <end position="163"/>
    </location>
</feature>
<dbReference type="Proteomes" id="UP000039865">
    <property type="component" value="Unassembled WGS sequence"/>
</dbReference>
<evidence type="ECO:0000313" key="3">
    <source>
        <dbReference type="EMBL" id="CDW71569.1"/>
    </source>
</evidence>
<feature type="compositionally biased region" description="Polar residues" evidence="2">
    <location>
        <begin position="517"/>
        <end position="552"/>
    </location>
</feature>